<evidence type="ECO:0000256" key="1">
    <source>
        <dbReference type="ARBA" id="ARBA00001936"/>
    </source>
</evidence>
<evidence type="ECO:0000259" key="6">
    <source>
        <dbReference type="Pfam" id="PF00557"/>
    </source>
</evidence>
<feature type="domain" description="Peptidase M24" evidence="6">
    <location>
        <begin position="143"/>
        <end position="345"/>
    </location>
</feature>
<feature type="domain" description="Creatinase N-terminal" evidence="7">
    <location>
        <begin position="6"/>
        <end position="134"/>
    </location>
</feature>
<dbReference type="InterPro" id="IPR000587">
    <property type="entry name" value="Creatinase_N"/>
</dbReference>
<dbReference type="Pfam" id="PF01321">
    <property type="entry name" value="Creatinase_N"/>
    <property type="match status" value="1"/>
</dbReference>
<dbReference type="InterPro" id="IPR000994">
    <property type="entry name" value="Pept_M24"/>
</dbReference>
<dbReference type="HOGENOM" id="CLU_017266_4_0_9"/>
<evidence type="ECO:0000256" key="4">
    <source>
        <dbReference type="ARBA" id="ARBA00022801"/>
    </source>
</evidence>
<dbReference type="AlphaFoldDB" id="A0A090ZVF1"/>
<organism evidence="8 9">
    <name type="scientific">Paenibacillus macerans</name>
    <name type="common">Bacillus macerans</name>
    <dbReference type="NCBI Taxonomy" id="44252"/>
    <lineage>
        <taxon>Bacteria</taxon>
        <taxon>Bacillati</taxon>
        <taxon>Bacillota</taxon>
        <taxon>Bacilli</taxon>
        <taxon>Bacillales</taxon>
        <taxon>Paenibacillaceae</taxon>
        <taxon>Paenibacillus</taxon>
    </lineage>
</organism>
<dbReference type="InterPro" id="IPR029149">
    <property type="entry name" value="Creatin/AminoP/Spt16_N"/>
</dbReference>
<gene>
    <name evidence="8" type="ORF">DJ90_3436</name>
</gene>
<evidence type="ECO:0000259" key="7">
    <source>
        <dbReference type="Pfam" id="PF01321"/>
    </source>
</evidence>
<name>A0A090ZVF1_PAEMA</name>
<keyword evidence="4" id="KW-0378">Hydrolase</keyword>
<dbReference type="Gene3D" id="3.40.350.10">
    <property type="entry name" value="Creatinase/prolidase N-terminal domain"/>
    <property type="match status" value="1"/>
</dbReference>
<dbReference type="EMBL" id="JMQA01000030">
    <property type="protein sequence ID" value="KFN08076.1"/>
    <property type="molecule type" value="Genomic_DNA"/>
</dbReference>
<comment type="similarity">
    <text evidence="2">Belongs to the peptidase M24B family.</text>
</comment>
<dbReference type="FunFam" id="3.90.230.10:FF:000014">
    <property type="entry name" value="Aminopeptidase P family protein"/>
    <property type="match status" value="1"/>
</dbReference>
<dbReference type="InterPro" id="IPR001714">
    <property type="entry name" value="Pept_M24_MAP"/>
</dbReference>
<dbReference type="SUPFAM" id="SSF55920">
    <property type="entry name" value="Creatinase/aminopeptidase"/>
    <property type="match status" value="1"/>
</dbReference>
<evidence type="ECO:0000313" key="9">
    <source>
        <dbReference type="Proteomes" id="UP000029278"/>
    </source>
</evidence>
<dbReference type="PRINTS" id="PR00599">
    <property type="entry name" value="MAPEPTIDASE"/>
</dbReference>
<keyword evidence="9" id="KW-1185">Reference proteome</keyword>
<dbReference type="Pfam" id="PF00557">
    <property type="entry name" value="Peptidase_M24"/>
    <property type="match status" value="1"/>
</dbReference>
<dbReference type="Proteomes" id="UP000029278">
    <property type="component" value="Unassembled WGS sequence"/>
</dbReference>
<dbReference type="GO" id="GO:0008235">
    <property type="term" value="F:metalloexopeptidase activity"/>
    <property type="evidence" value="ECO:0007669"/>
    <property type="project" value="UniProtKB-ARBA"/>
</dbReference>
<keyword evidence="3" id="KW-0479">Metal-binding</keyword>
<dbReference type="CDD" id="cd01092">
    <property type="entry name" value="APP-like"/>
    <property type="match status" value="1"/>
</dbReference>
<evidence type="ECO:0000256" key="2">
    <source>
        <dbReference type="ARBA" id="ARBA00008766"/>
    </source>
</evidence>
<evidence type="ECO:0000313" key="8">
    <source>
        <dbReference type="EMBL" id="KFN08076.1"/>
    </source>
</evidence>
<dbReference type="Gene3D" id="3.90.230.10">
    <property type="entry name" value="Creatinase/methionine aminopeptidase superfamily"/>
    <property type="match status" value="1"/>
</dbReference>
<evidence type="ECO:0000256" key="5">
    <source>
        <dbReference type="ARBA" id="ARBA00023211"/>
    </source>
</evidence>
<dbReference type="InterPro" id="IPR050659">
    <property type="entry name" value="Peptidase_M24B"/>
</dbReference>
<dbReference type="SUPFAM" id="SSF53092">
    <property type="entry name" value="Creatinase/prolidase N-terminal domain"/>
    <property type="match status" value="1"/>
</dbReference>
<comment type="caution">
    <text evidence="8">The sequence shown here is derived from an EMBL/GenBank/DDBJ whole genome shotgun (WGS) entry which is preliminary data.</text>
</comment>
<dbReference type="STRING" id="44252.DJ90_3436"/>
<dbReference type="InterPro" id="IPR001131">
    <property type="entry name" value="Peptidase_M24B_aminopep-P_CS"/>
</dbReference>
<keyword evidence="5" id="KW-0464">Manganese</keyword>
<proteinExistence type="inferred from homology"/>
<dbReference type="PROSITE" id="PS00491">
    <property type="entry name" value="PROLINE_PEPTIDASE"/>
    <property type="match status" value="1"/>
</dbReference>
<dbReference type="GO" id="GO:0004177">
    <property type="term" value="F:aminopeptidase activity"/>
    <property type="evidence" value="ECO:0007669"/>
    <property type="project" value="UniProtKB-ARBA"/>
</dbReference>
<dbReference type="GeneID" id="77008859"/>
<dbReference type="RefSeq" id="WP_036625024.1">
    <property type="nucleotide sequence ID" value="NZ_JAKOBR010000003.1"/>
</dbReference>
<dbReference type="OrthoDB" id="9806388at2"/>
<dbReference type="PANTHER" id="PTHR46112">
    <property type="entry name" value="AMINOPEPTIDASE"/>
    <property type="match status" value="1"/>
</dbReference>
<accession>A0A090ZVF1</accession>
<dbReference type="PANTHER" id="PTHR46112:SF10">
    <property type="entry name" value="DIPEPTIDASE YKVY-RELATED"/>
    <property type="match status" value="1"/>
</dbReference>
<dbReference type="InterPro" id="IPR036005">
    <property type="entry name" value="Creatinase/aminopeptidase-like"/>
</dbReference>
<evidence type="ECO:0000256" key="3">
    <source>
        <dbReference type="ARBA" id="ARBA00022723"/>
    </source>
</evidence>
<comment type="cofactor">
    <cofactor evidence="1">
        <name>Mn(2+)</name>
        <dbReference type="ChEBI" id="CHEBI:29035"/>
    </cofactor>
</comment>
<protein>
    <submittedName>
        <fullName evidence="8">Metallopeptidase M24 family protein</fullName>
    </submittedName>
</protein>
<sequence length="361" mass="39755">MNMKWAELDRKMRESGISTLLITDPKHVYYLTGFLSNPHERFLGAVLQAGSEPFLVVPALDEEAARAAADVAEIITHQDTDDPYLLLKQRLKGTIGTIGFEKEQVSMARFEQLQETLGFSRYLDAGPWLRELRFRKSADEVAKIKRAVNLIEQVLTESVRQVKEGISENELVAEVEYQIRKLGADGPSFDSMVLSGEKTALPHGVPGTRQIRRGDLVMFDIGVYADGYASDITRTFAVGELSDELVKIYETVLAANTAAIEAIKPGVSFASIDKAARDVIEAAGYGRYFIHRLGHGLGIDVHEFPSVHGKNEQLLTEGNVFTVEPGIYVPGVGGVRIEDDVLVTASGVEVLTAYPKQLTYI</sequence>
<dbReference type="GO" id="GO:0046872">
    <property type="term" value="F:metal ion binding"/>
    <property type="evidence" value="ECO:0007669"/>
    <property type="project" value="UniProtKB-KW"/>
</dbReference>
<reference evidence="8 9" key="1">
    <citation type="submission" date="2014-04" db="EMBL/GenBank/DDBJ databases">
        <authorList>
            <person name="Bishop-Lilly K.A."/>
            <person name="Broomall S.M."/>
            <person name="Chain P.S."/>
            <person name="Chertkov O."/>
            <person name="Coyne S.R."/>
            <person name="Daligault H.E."/>
            <person name="Davenport K.W."/>
            <person name="Erkkila T."/>
            <person name="Frey K.G."/>
            <person name="Gibbons H.S."/>
            <person name="Gu W."/>
            <person name="Jaissle J."/>
            <person name="Johnson S.L."/>
            <person name="Koroleva G.I."/>
            <person name="Ladner J.T."/>
            <person name="Lo C.-C."/>
            <person name="Minogue T.D."/>
            <person name="Munk C."/>
            <person name="Palacios G.F."/>
            <person name="Redden C.L."/>
            <person name="Rosenzweig C.N."/>
            <person name="Scholz M.B."/>
            <person name="Teshima H."/>
            <person name="Xu Y."/>
        </authorList>
    </citation>
    <scope>NUCLEOTIDE SEQUENCE [LARGE SCALE GENOMIC DNA]</scope>
    <source>
        <strain evidence="8 9">8244</strain>
    </source>
</reference>
<dbReference type="PATRIC" id="fig|44252.3.peg.3573"/>